<dbReference type="OrthoDB" id="2019572at2759"/>
<evidence type="ECO:0000256" key="1">
    <source>
        <dbReference type="ARBA" id="ARBA00022729"/>
    </source>
</evidence>
<dbReference type="PROSITE" id="PS50022">
    <property type="entry name" value="FA58C_3"/>
    <property type="match status" value="1"/>
</dbReference>
<dbReference type="Pfam" id="PF09118">
    <property type="entry name" value="GO-like_E_set"/>
    <property type="match status" value="1"/>
</dbReference>
<dbReference type="InterPro" id="IPR006652">
    <property type="entry name" value="Kelch_1"/>
</dbReference>
<dbReference type="AlphaFoldDB" id="U1GR84"/>
<feature type="domain" description="F5/8 type C" evidence="2">
    <location>
        <begin position="109"/>
        <end position="256"/>
    </location>
</feature>
<dbReference type="GeneID" id="19238308"/>
<dbReference type="PANTHER" id="PTHR32208:SF68">
    <property type="entry name" value="GALACTOSE OXIDASE"/>
    <property type="match status" value="1"/>
</dbReference>
<gene>
    <name evidence="3" type="ORF">EPUS_03262</name>
</gene>
<dbReference type="SMART" id="SM00612">
    <property type="entry name" value="Kelch"/>
    <property type="match status" value="2"/>
</dbReference>
<dbReference type="SUPFAM" id="SSF81296">
    <property type="entry name" value="E set domains"/>
    <property type="match status" value="1"/>
</dbReference>
<dbReference type="HOGENOM" id="CLU_013444_1_1_1"/>
<dbReference type="InterPro" id="IPR037293">
    <property type="entry name" value="Gal_Oxidase_central_sf"/>
</dbReference>
<dbReference type="Pfam" id="PF07250">
    <property type="entry name" value="Glyoxal_oxid_N"/>
    <property type="match status" value="1"/>
</dbReference>
<dbReference type="RefSeq" id="XP_007787882.1">
    <property type="nucleotide sequence ID" value="XM_007789692.1"/>
</dbReference>
<dbReference type="eggNOG" id="ENOG502SCD5">
    <property type="taxonomic scope" value="Eukaryota"/>
</dbReference>
<dbReference type="CDD" id="cd02851">
    <property type="entry name" value="E_set_GO_C"/>
    <property type="match status" value="1"/>
</dbReference>
<protein>
    <recommendedName>
        <fullName evidence="2">F5/8 type C domain-containing protein</fullName>
    </recommendedName>
</protein>
<dbReference type="InterPro" id="IPR008979">
    <property type="entry name" value="Galactose-bd-like_sf"/>
</dbReference>
<evidence type="ECO:0000313" key="4">
    <source>
        <dbReference type="Proteomes" id="UP000019373"/>
    </source>
</evidence>
<reference evidence="4" key="1">
    <citation type="journal article" date="2014" name="BMC Genomics">
        <title>Genome characteristics reveal the impact of lichenization on lichen-forming fungus Endocarpon pusillum Hedwig (Verrucariales, Ascomycota).</title>
        <authorList>
            <person name="Wang Y.-Y."/>
            <person name="Liu B."/>
            <person name="Zhang X.-Y."/>
            <person name="Zhou Q.-M."/>
            <person name="Zhang T."/>
            <person name="Li H."/>
            <person name="Yu Y.-F."/>
            <person name="Zhang X.-L."/>
            <person name="Hao X.-Y."/>
            <person name="Wang M."/>
            <person name="Wang L."/>
            <person name="Wei J.-C."/>
        </authorList>
    </citation>
    <scope>NUCLEOTIDE SEQUENCE [LARGE SCALE GENOMIC DNA]</scope>
    <source>
        <strain evidence="4">Z07020 / HMAS-L-300199</strain>
    </source>
</reference>
<organism evidence="3 4">
    <name type="scientific">Endocarpon pusillum (strain Z07020 / HMAS-L-300199)</name>
    <name type="common">Lichen-forming fungus</name>
    <dbReference type="NCBI Taxonomy" id="1263415"/>
    <lineage>
        <taxon>Eukaryota</taxon>
        <taxon>Fungi</taxon>
        <taxon>Dikarya</taxon>
        <taxon>Ascomycota</taxon>
        <taxon>Pezizomycotina</taxon>
        <taxon>Eurotiomycetes</taxon>
        <taxon>Chaetothyriomycetidae</taxon>
        <taxon>Verrucariales</taxon>
        <taxon>Verrucariaceae</taxon>
        <taxon>Endocarpon</taxon>
    </lineage>
</organism>
<dbReference type="InterPro" id="IPR014756">
    <property type="entry name" value="Ig_E-set"/>
</dbReference>
<evidence type="ECO:0000313" key="3">
    <source>
        <dbReference type="EMBL" id="ERF74878.1"/>
    </source>
</evidence>
<dbReference type="Gene3D" id="2.60.120.260">
    <property type="entry name" value="Galactose-binding domain-like"/>
    <property type="match status" value="1"/>
</dbReference>
<proteinExistence type="predicted"/>
<keyword evidence="4" id="KW-1185">Reference proteome</keyword>
<dbReference type="OMA" id="DNSTYWH"/>
<dbReference type="InterPro" id="IPR015202">
    <property type="entry name" value="GO-like_E_set"/>
</dbReference>
<dbReference type="Pfam" id="PF00754">
    <property type="entry name" value="F5_F8_type_C"/>
    <property type="match status" value="1"/>
</dbReference>
<dbReference type="InterPro" id="IPR013783">
    <property type="entry name" value="Ig-like_fold"/>
</dbReference>
<keyword evidence="1" id="KW-0732">Signal</keyword>
<dbReference type="Gene3D" id="2.60.40.10">
    <property type="entry name" value="Immunoglobulins"/>
    <property type="match status" value="1"/>
</dbReference>
<accession>U1GR84</accession>
<dbReference type="PANTHER" id="PTHR32208">
    <property type="entry name" value="SECRETED PROTEIN-RELATED"/>
    <property type="match status" value="1"/>
</dbReference>
<dbReference type="SUPFAM" id="SSF49785">
    <property type="entry name" value="Galactose-binding domain-like"/>
    <property type="match status" value="1"/>
</dbReference>
<sequence length="769" mass="84468">MLSRHHYLFKRIVGPVPNDQQLPLVEGSDKTGLPFADGPVPTEKAWFKSGKLWFILKFLILSSACVVTLFHGQSIIGYATSAYHALLPDYKVHQGDCNQFAAPEAPEFVAKPPMGKLLTDKTKPTCSSSKSGHQCELTTDADVTTYWQTADGAPLPDLGGNLHGHWVAIDLGQDLKVHSLAMTPREDAKEGGAVSKHVVQISTDGNNWQDVAYGTWFSDTAVKYATFEPRVARHVRLVALESTNNAKFVAISDLSVFVVDSIPAPVTNGGTWGITLNFPLVPVGAFVNPITGNVVTFSSYRHDGFQKDHLPATTLTATWEHGNKGMTDTRIESTNHDMFCPGMSFNESGHMIITGGSTNSKTSIYDPVKNEWSSGDDLKIGRGYQGQTLVPNGKTFLIGGSWAGDGLHNKIGEIYDHVNNKWEKSEDWKSTDIEMKSDPDPNRWDFHVWLFGWKQDSIFHAGPAATMHWITTNNPRKISAAGTREDGSFSDGDAVCGVTSMYDAEKGLILTAGGAPQYHFWADRWRGISDPRRKPATNNAFILELKDPGVNATVTKTDQMNLKRVFANAVTLPNGETLVIGGQERGEPFWEDDWHTVPEIFSPKAPNGQKWRNAAPHSTPRVYHSFALLLPDATVLVGGSGLGRAETNHFDAQIYYPPYLLQDGKFAPRPRIKSVTKNTVKVGETLTFTTTTAIDDGNSASLVRYSGVTHSLNNDQRRIELQPKKTSMADFTYTAKIPADRGVALPGYWMLFVFTNGVPSESQSVQILA</sequence>
<dbReference type="EMBL" id="KE720866">
    <property type="protein sequence ID" value="ERF74878.1"/>
    <property type="molecule type" value="Genomic_DNA"/>
</dbReference>
<dbReference type="InterPro" id="IPR011043">
    <property type="entry name" value="Gal_Oxase/kelch_b-propeller"/>
</dbReference>
<name>U1GR84_ENDPU</name>
<evidence type="ECO:0000259" key="2">
    <source>
        <dbReference type="PROSITE" id="PS50022"/>
    </source>
</evidence>
<dbReference type="Gene3D" id="2.130.10.80">
    <property type="entry name" value="Galactose oxidase/kelch, beta-propeller"/>
    <property type="match status" value="1"/>
</dbReference>
<dbReference type="InterPro" id="IPR000421">
    <property type="entry name" value="FA58C"/>
</dbReference>
<dbReference type="Proteomes" id="UP000019373">
    <property type="component" value="Unassembled WGS sequence"/>
</dbReference>
<dbReference type="InterPro" id="IPR009880">
    <property type="entry name" value="Glyoxal_oxidase_N"/>
</dbReference>
<dbReference type="SUPFAM" id="SSF50965">
    <property type="entry name" value="Galactose oxidase, central domain"/>
    <property type="match status" value="1"/>
</dbReference>